<feature type="region of interest" description="Disordered" evidence="1">
    <location>
        <begin position="16"/>
        <end position="46"/>
    </location>
</feature>
<protein>
    <submittedName>
        <fullName evidence="2">Uncharacterized protein</fullName>
    </submittedName>
</protein>
<evidence type="ECO:0000313" key="2">
    <source>
        <dbReference type="EMBL" id="KEO58591.1"/>
    </source>
</evidence>
<evidence type="ECO:0000256" key="1">
    <source>
        <dbReference type="SAM" id="MobiDB-lite"/>
    </source>
</evidence>
<dbReference type="Proteomes" id="UP000027463">
    <property type="component" value="Unassembled WGS sequence"/>
</dbReference>
<accession>A0ABR4TSD1</accession>
<name>A0ABR4TSD1_9PROT</name>
<dbReference type="EMBL" id="AUNC01000006">
    <property type="protein sequence ID" value="KEO58591.1"/>
    <property type="molecule type" value="Genomic_DNA"/>
</dbReference>
<organism evidence="2 3">
    <name type="scientific">Thalassospira permensis NBRC 106175</name>
    <dbReference type="NCBI Taxonomy" id="1353532"/>
    <lineage>
        <taxon>Bacteria</taxon>
        <taxon>Pseudomonadati</taxon>
        <taxon>Pseudomonadota</taxon>
        <taxon>Alphaproteobacteria</taxon>
        <taxon>Rhodospirillales</taxon>
        <taxon>Thalassospiraceae</taxon>
        <taxon>Thalassospira</taxon>
    </lineage>
</organism>
<evidence type="ECO:0000313" key="3">
    <source>
        <dbReference type="Proteomes" id="UP000027463"/>
    </source>
</evidence>
<feature type="compositionally biased region" description="Basic and acidic residues" evidence="1">
    <location>
        <begin position="30"/>
        <end position="46"/>
    </location>
</feature>
<sequence length="46" mass="5256">MLMAARPAIVRVKVEKMRQRHLAPPARFSPENHNERDDHHSLAKGG</sequence>
<gene>
    <name evidence="2" type="ORF">SMB34_13835</name>
</gene>
<comment type="caution">
    <text evidence="2">The sequence shown here is derived from an EMBL/GenBank/DDBJ whole genome shotgun (WGS) entry which is preliminary data.</text>
</comment>
<keyword evidence="3" id="KW-1185">Reference proteome</keyword>
<reference evidence="2 3" key="1">
    <citation type="submission" date="2013-07" db="EMBL/GenBank/DDBJ databases">
        <title>Thalassospira permensis NBRC 106175 Genome Sequencing.</title>
        <authorList>
            <person name="Lai Q."/>
            <person name="Shao Z."/>
        </authorList>
    </citation>
    <scope>NUCLEOTIDE SEQUENCE [LARGE SCALE GENOMIC DNA]</scope>
    <source>
        <strain evidence="2 3">NBRC 106175</strain>
    </source>
</reference>
<proteinExistence type="predicted"/>